<evidence type="ECO:0000256" key="5">
    <source>
        <dbReference type="ARBA" id="ARBA00022692"/>
    </source>
</evidence>
<keyword evidence="15" id="KW-0325">Glycoprotein</keyword>
<keyword evidence="3" id="KW-1003">Cell membrane</keyword>
<keyword evidence="7" id="KW-0547">Nucleotide-binding</keyword>
<gene>
    <name evidence="19" type="ORF">UFOPK2001_00512</name>
</gene>
<feature type="compositionally biased region" description="Gly residues" evidence="16">
    <location>
        <begin position="117"/>
        <end position="140"/>
    </location>
</feature>
<accession>A0A6J6J2E6</accession>
<keyword evidence="11 17" id="KW-0472">Membrane</keyword>
<dbReference type="EC" id="2.7.10.1" evidence="2"/>
<dbReference type="GO" id="GO:0004714">
    <property type="term" value="F:transmembrane receptor protein tyrosine kinase activity"/>
    <property type="evidence" value="ECO:0007669"/>
    <property type="project" value="UniProtKB-EC"/>
</dbReference>
<evidence type="ECO:0000256" key="1">
    <source>
        <dbReference type="ARBA" id="ARBA00004251"/>
    </source>
</evidence>
<evidence type="ECO:0000256" key="8">
    <source>
        <dbReference type="ARBA" id="ARBA00022777"/>
    </source>
</evidence>
<keyword evidence="14" id="KW-0675">Receptor</keyword>
<evidence type="ECO:0000256" key="17">
    <source>
        <dbReference type="SAM" id="Phobius"/>
    </source>
</evidence>
<evidence type="ECO:0000256" key="4">
    <source>
        <dbReference type="ARBA" id="ARBA00022679"/>
    </source>
</evidence>
<keyword evidence="13" id="KW-1015">Disulfide bond</keyword>
<evidence type="ECO:0000256" key="2">
    <source>
        <dbReference type="ARBA" id="ARBA00011902"/>
    </source>
</evidence>
<dbReference type="AlphaFoldDB" id="A0A6J6J2E6"/>
<feature type="transmembrane region" description="Helical" evidence="17">
    <location>
        <begin position="453"/>
        <end position="473"/>
    </location>
</feature>
<feature type="region of interest" description="Disordered" evidence="16">
    <location>
        <begin position="117"/>
        <end position="144"/>
    </location>
</feature>
<feature type="domain" description="ALK/LTK-like glycine-rich" evidence="18">
    <location>
        <begin position="68"/>
        <end position="275"/>
    </location>
</feature>
<dbReference type="GO" id="GO:0005886">
    <property type="term" value="C:plasma membrane"/>
    <property type="evidence" value="ECO:0007669"/>
    <property type="project" value="UniProtKB-SubCell"/>
</dbReference>
<keyword evidence="4" id="KW-0808">Transferase</keyword>
<evidence type="ECO:0000256" key="7">
    <source>
        <dbReference type="ARBA" id="ARBA00022741"/>
    </source>
</evidence>
<dbReference type="GO" id="GO:0005524">
    <property type="term" value="F:ATP binding"/>
    <property type="evidence" value="ECO:0007669"/>
    <property type="project" value="UniProtKB-KW"/>
</dbReference>
<protein>
    <recommendedName>
        <fullName evidence="2">receptor protein-tyrosine kinase</fullName>
        <ecNumber evidence="2">2.7.10.1</ecNumber>
    </recommendedName>
</protein>
<keyword evidence="9" id="KW-0067">ATP-binding</keyword>
<evidence type="ECO:0000256" key="10">
    <source>
        <dbReference type="ARBA" id="ARBA00022989"/>
    </source>
</evidence>
<proteinExistence type="predicted"/>
<sequence length="491" mass="49069">MHRKVTPIWPKLAAIFIALIISMFFLQKALATTTDPEPVCVANRCTVTFEMLGEPQVWIPPTGARNLRFEIFGGQGGQGTRTLGLGGFGGRVAGEFLELPASLTVVVGDSGARGSGAEGGFNGGGAAGAGQGDEGSGGGATDLRTSSSLEDRIAVAGGGGGAGARNWDGAGLGGSGGTLIGGPGGWGQAGPGTGGGQFSGGFGGVSVGGPKGSPGDFGLGGRGASSRFAGGGGGGGGYYGGGGGGSDVDSGGLNGGGGGGGSSYANSSLFKNLEHTAGVHSDAGLAILTYDLVEVQPPKSADTTSDATKDSPPDLSSDSSTDAPPEVSTDLNSDQHAAPSSEPSPSPTPELSPATRPEVAAERTPEPVTTSGSEPLALLEPEVLEPETFSVEESPPAVWLPVLPPVANVPAGFERKPQSLPEPSSHTELKVESIEAPTTEPARMPPPEPSIDFVPWMNALSGLSLLIGLIQAVRRLKQNRRASARRFVRIS</sequence>
<evidence type="ECO:0000256" key="15">
    <source>
        <dbReference type="ARBA" id="ARBA00023180"/>
    </source>
</evidence>
<evidence type="ECO:0000256" key="11">
    <source>
        <dbReference type="ARBA" id="ARBA00023136"/>
    </source>
</evidence>
<comment type="subcellular location">
    <subcellularLocation>
        <location evidence="1">Cell membrane</location>
        <topology evidence="1">Single-pass type I membrane protein</topology>
    </subcellularLocation>
</comment>
<feature type="region of interest" description="Disordered" evidence="16">
    <location>
        <begin position="413"/>
        <end position="449"/>
    </location>
</feature>
<evidence type="ECO:0000256" key="16">
    <source>
        <dbReference type="SAM" id="MobiDB-lite"/>
    </source>
</evidence>
<reference evidence="19" key="1">
    <citation type="submission" date="2020-05" db="EMBL/GenBank/DDBJ databases">
        <authorList>
            <person name="Chiriac C."/>
            <person name="Salcher M."/>
            <person name="Ghai R."/>
            <person name="Kavagutti S V."/>
        </authorList>
    </citation>
    <scope>NUCLEOTIDE SEQUENCE</scope>
</reference>
<keyword evidence="10 17" id="KW-1133">Transmembrane helix</keyword>
<evidence type="ECO:0000256" key="12">
    <source>
        <dbReference type="ARBA" id="ARBA00023137"/>
    </source>
</evidence>
<keyword evidence="5 17" id="KW-0812">Transmembrane</keyword>
<keyword evidence="8" id="KW-0418">Kinase</keyword>
<dbReference type="Pfam" id="PF12810">
    <property type="entry name" value="ALK_LTK_GRD"/>
    <property type="match status" value="1"/>
</dbReference>
<feature type="region of interest" description="Disordered" evidence="16">
    <location>
        <begin position="298"/>
        <end position="378"/>
    </location>
</feature>
<evidence type="ECO:0000313" key="19">
    <source>
        <dbReference type="EMBL" id="CAB4630918.1"/>
    </source>
</evidence>
<dbReference type="InterPro" id="IPR055163">
    <property type="entry name" value="ALK/LTK-like_GRD"/>
</dbReference>
<evidence type="ECO:0000256" key="14">
    <source>
        <dbReference type="ARBA" id="ARBA00023170"/>
    </source>
</evidence>
<evidence type="ECO:0000259" key="18">
    <source>
        <dbReference type="Pfam" id="PF12810"/>
    </source>
</evidence>
<name>A0A6J6J2E6_9ZZZZ</name>
<keyword evidence="12" id="KW-0829">Tyrosine-protein kinase</keyword>
<evidence type="ECO:0000256" key="6">
    <source>
        <dbReference type="ARBA" id="ARBA00022729"/>
    </source>
</evidence>
<evidence type="ECO:0000256" key="13">
    <source>
        <dbReference type="ARBA" id="ARBA00023157"/>
    </source>
</evidence>
<keyword evidence="6" id="KW-0732">Signal</keyword>
<feature type="region of interest" description="Disordered" evidence="16">
    <location>
        <begin position="178"/>
        <end position="222"/>
    </location>
</feature>
<organism evidence="19">
    <name type="scientific">freshwater metagenome</name>
    <dbReference type="NCBI Taxonomy" id="449393"/>
    <lineage>
        <taxon>unclassified sequences</taxon>
        <taxon>metagenomes</taxon>
        <taxon>ecological metagenomes</taxon>
    </lineage>
</organism>
<feature type="compositionally biased region" description="Low complexity" evidence="16">
    <location>
        <begin position="313"/>
        <end position="325"/>
    </location>
</feature>
<evidence type="ECO:0000256" key="9">
    <source>
        <dbReference type="ARBA" id="ARBA00022840"/>
    </source>
</evidence>
<dbReference type="EMBL" id="CAEZVN010000036">
    <property type="protein sequence ID" value="CAB4630918.1"/>
    <property type="molecule type" value="Genomic_DNA"/>
</dbReference>
<evidence type="ECO:0000256" key="3">
    <source>
        <dbReference type="ARBA" id="ARBA00022475"/>
    </source>
</evidence>